<evidence type="ECO:0000313" key="3">
    <source>
        <dbReference type="Proteomes" id="UP000001654"/>
    </source>
</evidence>
<keyword evidence="1" id="KW-1133">Transmembrane helix</keyword>
<sequence length="74" mass="8270">MKSQTKKYKMLRNSSNKQALILLILGLALIVVSVVSFKVEMFTDTWRGFLNGVAIGILVVSIIGFAKNKKLEKK</sequence>
<keyword evidence="1" id="KW-0812">Transmembrane</keyword>
<dbReference type="STRING" id="655815.ZPR_1136"/>
<gene>
    <name evidence="2" type="ordered locus">ZPR_1136</name>
</gene>
<accession>D5BIM9</accession>
<proteinExistence type="predicted"/>
<evidence type="ECO:0000256" key="1">
    <source>
        <dbReference type="SAM" id="Phobius"/>
    </source>
</evidence>
<evidence type="ECO:0000313" key="2">
    <source>
        <dbReference type="EMBL" id="ADF51481.1"/>
    </source>
</evidence>
<dbReference type="HOGENOM" id="CLU_2687056_0_0_10"/>
<organism evidence="2 3">
    <name type="scientific">Zunongwangia profunda (strain DSM 18752 / CCTCC AB 206139 / SM-A87)</name>
    <name type="common">Wangia profunda</name>
    <dbReference type="NCBI Taxonomy" id="655815"/>
    <lineage>
        <taxon>Bacteria</taxon>
        <taxon>Pseudomonadati</taxon>
        <taxon>Bacteroidota</taxon>
        <taxon>Flavobacteriia</taxon>
        <taxon>Flavobacteriales</taxon>
        <taxon>Flavobacteriaceae</taxon>
        <taxon>Zunongwangia</taxon>
    </lineage>
</organism>
<dbReference type="AlphaFoldDB" id="D5BIM9"/>
<dbReference type="EMBL" id="CP001650">
    <property type="protein sequence ID" value="ADF51481.1"/>
    <property type="molecule type" value="Genomic_DNA"/>
</dbReference>
<dbReference type="Proteomes" id="UP000001654">
    <property type="component" value="Chromosome"/>
</dbReference>
<keyword evidence="3" id="KW-1185">Reference proteome</keyword>
<keyword evidence="1" id="KW-0472">Membrane</keyword>
<dbReference type="KEGG" id="zpr:ZPR_1136"/>
<name>D5BIM9_ZUNPS</name>
<protein>
    <submittedName>
        <fullName evidence="2">Uncharacterized protein</fullName>
    </submittedName>
</protein>
<feature type="transmembrane region" description="Helical" evidence="1">
    <location>
        <begin position="46"/>
        <end position="66"/>
    </location>
</feature>
<reference evidence="2 3" key="1">
    <citation type="journal article" date="2010" name="BMC Genomics">
        <title>The complete genome of Zunongwangia profunda SM-A87 reveals its adaptation to the deep-sea environment and ecological role in sedimentary organic nitrogen degradation.</title>
        <authorList>
            <person name="Qin Q.L."/>
            <person name="Zhang X.Y."/>
            <person name="Wang X.M."/>
            <person name="Liu G.M."/>
            <person name="Chen X.L."/>
            <person name="Xie B.B."/>
            <person name="Dang H.Y."/>
            <person name="Zhou B.C."/>
            <person name="Yu J."/>
            <person name="Zhang Y.Z."/>
        </authorList>
    </citation>
    <scope>NUCLEOTIDE SEQUENCE [LARGE SCALE GENOMIC DNA]</scope>
    <source>
        <strain evidence="3">DSM 18752 / CCTCC AB 206139 / SM-A87</strain>
    </source>
</reference>